<dbReference type="InterPro" id="IPR000620">
    <property type="entry name" value="EamA_dom"/>
</dbReference>
<evidence type="ECO:0000259" key="7">
    <source>
        <dbReference type="Pfam" id="PF00892"/>
    </source>
</evidence>
<evidence type="ECO:0000313" key="8">
    <source>
        <dbReference type="EMBL" id="GGW56017.1"/>
    </source>
</evidence>
<gene>
    <name evidence="8" type="ORF">GCM10008111_10240</name>
</gene>
<dbReference type="Proteomes" id="UP000634667">
    <property type="component" value="Unassembled WGS sequence"/>
</dbReference>
<feature type="transmembrane region" description="Helical" evidence="6">
    <location>
        <begin position="294"/>
        <end position="315"/>
    </location>
</feature>
<comment type="caution">
    <text evidence="8">The sequence shown here is derived from an EMBL/GenBank/DDBJ whole genome shotgun (WGS) entry which is preliminary data.</text>
</comment>
<feature type="transmembrane region" description="Helical" evidence="6">
    <location>
        <begin position="30"/>
        <end position="47"/>
    </location>
</feature>
<proteinExistence type="inferred from homology"/>
<sequence>MRLLFKIQVRPYHRHFIATHLPTLPTMKNMLLYLVTVLIWGSTWFAIEFQLGVVAVEVSLLYRFAIAAVLMWLFCWWRKLDMHFTLRQHGFILLLASLNFAVNFLFIYQAQQYLTSAMTAIAFTTMLLMNIVNTRLFFGKPVAKRIYFGALLGIAGIVVLFWPDLDGIDLTNTSLLGLILILSGALSASFGNMVSVRNSRENMPIMQVNAWGMLYGSLVLLAAVLFKGHSFNFSTEPSYIISLLYLAIFGSVIAFASYFALLKQIGPEKASYTIVLFPLVAVVLSTLFEGFQWTSYTFSGFALVLLGNAIVLTPFDRIRALFSREQPKLVS</sequence>
<feature type="transmembrane region" description="Helical" evidence="6">
    <location>
        <begin position="145"/>
        <end position="163"/>
    </location>
</feature>
<feature type="transmembrane region" description="Helical" evidence="6">
    <location>
        <begin position="175"/>
        <end position="196"/>
    </location>
</feature>
<evidence type="ECO:0000256" key="4">
    <source>
        <dbReference type="ARBA" id="ARBA00022989"/>
    </source>
</evidence>
<feature type="transmembrane region" description="Helical" evidence="6">
    <location>
        <begin position="59"/>
        <end position="77"/>
    </location>
</feature>
<feature type="domain" description="EamA" evidence="7">
    <location>
        <begin position="176"/>
        <end position="312"/>
    </location>
</feature>
<protein>
    <submittedName>
        <fullName evidence="8">Membrane protein</fullName>
    </submittedName>
</protein>
<feature type="transmembrane region" description="Helical" evidence="6">
    <location>
        <begin position="89"/>
        <end position="108"/>
    </location>
</feature>
<accession>A0ABQ2WIW0</accession>
<dbReference type="SUPFAM" id="SSF103481">
    <property type="entry name" value="Multidrug resistance efflux transporter EmrE"/>
    <property type="match status" value="2"/>
</dbReference>
<evidence type="ECO:0000313" key="9">
    <source>
        <dbReference type="Proteomes" id="UP000634667"/>
    </source>
</evidence>
<evidence type="ECO:0000256" key="1">
    <source>
        <dbReference type="ARBA" id="ARBA00004141"/>
    </source>
</evidence>
<dbReference type="Pfam" id="PF00892">
    <property type="entry name" value="EamA"/>
    <property type="match status" value="2"/>
</dbReference>
<dbReference type="InterPro" id="IPR050638">
    <property type="entry name" value="AA-Vitamin_Transporters"/>
</dbReference>
<organism evidence="8 9">
    <name type="scientific">Alishewanella tabrizica</name>
    <dbReference type="NCBI Taxonomy" id="671278"/>
    <lineage>
        <taxon>Bacteria</taxon>
        <taxon>Pseudomonadati</taxon>
        <taxon>Pseudomonadota</taxon>
        <taxon>Gammaproteobacteria</taxon>
        <taxon>Alteromonadales</taxon>
        <taxon>Alteromonadaceae</taxon>
        <taxon>Alishewanella</taxon>
    </lineage>
</organism>
<dbReference type="PANTHER" id="PTHR32322">
    <property type="entry name" value="INNER MEMBRANE TRANSPORTER"/>
    <property type="match status" value="1"/>
</dbReference>
<dbReference type="EMBL" id="BMYR01000003">
    <property type="protein sequence ID" value="GGW56017.1"/>
    <property type="molecule type" value="Genomic_DNA"/>
</dbReference>
<keyword evidence="9" id="KW-1185">Reference proteome</keyword>
<dbReference type="PANTHER" id="PTHR32322:SF2">
    <property type="entry name" value="EAMA DOMAIN-CONTAINING PROTEIN"/>
    <property type="match status" value="1"/>
</dbReference>
<comment type="similarity">
    <text evidence="2">Belongs to the EamA transporter family.</text>
</comment>
<dbReference type="InterPro" id="IPR037185">
    <property type="entry name" value="EmrE-like"/>
</dbReference>
<keyword evidence="3 6" id="KW-0812">Transmembrane</keyword>
<feature type="transmembrane region" description="Helical" evidence="6">
    <location>
        <begin position="270"/>
        <end position="288"/>
    </location>
</feature>
<comment type="subcellular location">
    <subcellularLocation>
        <location evidence="1">Membrane</location>
        <topology evidence="1">Multi-pass membrane protein</topology>
    </subcellularLocation>
</comment>
<keyword evidence="5 6" id="KW-0472">Membrane</keyword>
<feature type="transmembrane region" description="Helical" evidence="6">
    <location>
        <begin position="238"/>
        <end position="261"/>
    </location>
</feature>
<feature type="domain" description="EamA" evidence="7">
    <location>
        <begin position="30"/>
        <end position="161"/>
    </location>
</feature>
<keyword evidence="4 6" id="KW-1133">Transmembrane helix</keyword>
<name>A0ABQ2WIW0_9ALTE</name>
<evidence type="ECO:0000256" key="3">
    <source>
        <dbReference type="ARBA" id="ARBA00022692"/>
    </source>
</evidence>
<evidence type="ECO:0000256" key="5">
    <source>
        <dbReference type="ARBA" id="ARBA00023136"/>
    </source>
</evidence>
<reference evidence="9" key="1">
    <citation type="journal article" date="2019" name="Int. J. Syst. Evol. Microbiol.">
        <title>The Global Catalogue of Microorganisms (GCM) 10K type strain sequencing project: providing services to taxonomists for standard genome sequencing and annotation.</title>
        <authorList>
            <consortium name="The Broad Institute Genomics Platform"/>
            <consortium name="The Broad Institute Genome Sequencing Center for Infectious Disease"/>
            <person name="Wu L."/>
            <person name="Ma J."/>
        </authorList>
    </citation>
    <scope>NUCLEOTIDE SEQUENCE [LARGE SCALE GENOMIC DNA]</scope>
    <source>
        <strain evidence="9">KCTC 23723</strain>
    </source>
</reference>
<evidence type="ECO:0000256" key="6">
    <source>
        <dbReference type="SAM" id="Phobius"/>
    </source>
</evidence>
<feature type="transmembrane region" description="Helical" evidence="6">
    <location>
        <begin position="208"/>
        <end position="226"/>
    </location>
</feature>
<evidence type="ECO:0000256" key="2">
    <source>
        <dbReference type="ARBA" id="ARBA00007362"/>
    </source>
</evidence>
<feature type="transmembrane region" description="Helical" evidence="6">
    <location>
        <begin position="114"/>
        <end position="133"/>
    </location>
</feature>